<sequence length="259" mass="28253">GQREVQPPVARLGRPGGNRRAGNHDRPRRQAASRFEHRLGAGRAGPRADRRGGGHRRAGRLRGPLRVGPHQAQRRDGRRDHDARPGPAPAVAGADHGLRLLGRLPAPEPSPADRLPGHPLAARPSDRGGLPAPRLGRQRRLVQREAADAPAAARPPADPRRGRPDRRDQLPERSRPQLHGDLRLPRLPRPRPAQGRRPPADGRRRSPRADRPGRSQPHLPGPPLVHRRARLLPARNGLPARSDHGLPVGQGVAARVSRV</sequence>
<feature type="non-terminal residue" evidence="2">
    <location>
        <position position="259"/>
    </location>
</feature>
<protein>
    <submittedName>
        <fullName evidence="2">Uncharacterized protein</fullName>
    </submittedName>
</protein>
<feature type="compositionally biased region" description="Low complexity" evidence="1">
    <location>
        <begin position="61"/>
        <end position="70"/>
    </location>
</feature>
<gene>
    <name evidence="2" type="ORF">AVDCRST_MAG49-4045</name>
</gene>
<feature type="compositionally biased region" description="Basic and acidic residues" evidence="1">
    <location>
        <begin position="157"/>
        <end position="184"/>
    </location>
</feature>
<feature type="region of interest" description="Disordered" evidence="1">
    <location>
        <begin position="1"/>
        <end position="259"/>
    </location>
</feature>
<feature type="non-terminal residue" evidence="2">
    <location>
        <position position="1"/>
    </location>
</feature>
<dbReference type="EMBL" id="CADCWG010000290">
    <property type="protein sequence ID" value="CAA9574673.1"/>
    <property type="molecule type" value="Genomic_DNA"/>
</dbReference>
<feature type="compositionally biased region" description="Basic and acidic residues" evidence="1">
    <location>
        <begin position="73"/>
        <end position="84"/>
    </location>
</feature>
<name>A0A6J4VBZ3_9BACT</name>
<dbReference type="AlphaFoldDB" id="A0A6J4VBZ3"/>
<evidence type="ECO:0000256" key="1">
    <source>
        <dbReference type="SAM" id="MobiDB-lite"/>
    </source>
</evidence>
<organism evidence="2">
    <name type="scientific">uncultured Thermomicrobiales bacterium</name>
    <dbReference type="NCBI Taxonomy" id="1645740"/>
    <lineage>
        <taxon>Bacteria</taxon>
        <taxon>Pseudomonadati</taxon>
        <taxon>Thermomicrobiota</taxon>
        <taxon>Thermomicrobia</taxon>
        <taxon>Thermomicrobiales</taxon>
        <taxon>environmental samples</taxon>
    </lineage>
</organism>
<accession>A0A6J4VBZ3</accession>
<feature type="compositionally biased region" description="Basic and acidic residues" evidence="1">
    <location>
        <begin position="198"/>
        <end position="213"/>
    </location>
</feature>
<evidence type="ECO:0000313" key="2">
    <source>
        <dbReference type="EMBL" id="CAA9574673.1"/>
    </source>
</evidence>
<proteinExistence type="predicted"/>
<reference evidence="2" key="1">
    <citation type="submission" date="2020-02" db="EMBL/GenBank/DDBJ databases">
        <authorList>
            <person name="Meier V. D."/>
        </authorList>
    </citation>
    <scope>NUCLEOTIDE SEQUENCE</scope>
    <source>
        <strain evidence="2">AVDCRST_MAG49</strain>
    </source>
</reference>